<dbReference type="InterPro" id="IPR016181">
    <property type="entry name" value="Acyl_CoA_acyltransferase"/>
</dbReference>
<dbReference type="GO" id="GO:0016747">
    <property type="term" value="F:acyltransferase activity, transferring groups other than amino-acyl groups"/>
    <property type="evidence" value="ECO:0007669"/>
    <property type="project" value="InterPro"/>
</dbReference>
<keyword evidence="2" id="KW-0012">Acyltransferase</keyword>
<dbReference type="OrthoDB" id="7585366at2"/>
<protein>
    <submittedName>
        <fullName evidence="4">Ribosomal protein S18 acetylase RimI</fullName>
    </submittedName>
</protein>
<dbReference type="STRING" id="410764.GA0061103_2331"/>
<dbReference type="RefSeq" id="WP_092708226.1">
    <property type="nucleotide sequence ID" value="NZ_FMAG01000001.1"/>
</dbReference>
<name>A0A1C3UJP2_9HYPH</name>
<keyword evidence="1" id="KW-0808">Transferase</keyword>
<keyword evidence="5" id="KW-1185">Reference proteome</keyword>
<dbReference type="AlphaFoldDB" id="A0A1C3UJP2"/>
<dbReference type="InterPro" id="IPR051556">
    <property type="entry name" value="N-term/lysine_N-AcTrnsfr"/>
</dbReference>
<evidence type="ECO:0000313" key="4">
    <source>
        <dbReference type="EMBL" id="SCB15682.1"/>
    </source>
</evidence>
<proteinExistence type="predicted"/>
<gene>
    <name evidence="4" type="ORF">GA0061103_2331</name>
</gene>
<accession>A0A1C3UJP2</accession>
<dbReference type="EMBL" id="FMAG01000001">
    <property type="protein sequence ID" value="SCB15682.1"/>
    <property type="molecule type" value="Genomic_DNA"/>
</dbReference>
<keyword evidence="4" id="KW-0687">Ribonucleoprotein</keyword>
<dbReference type="SUPFAM" id="SSF55729">
    <property type="entry name" value="Acyl-CoA N-acyltransferases (Nat)"/>
    <property type="match status" value="1"/>
</dbReference>
<reference evidence="5" key="1">
    <citation type="submission" date="2016-08" db="EMBL/GenBank/DDBJ databases">
        <authorList>
            <person name="Varghese N."/>
            <person name="Submissions Spin"/>
        </authorList>
    </citation>
    <scope>NUCLEOTIDE SEQUENCE [LARGE SCALE GENOMIC DNA]</scope>
    <source>
        <strain evidence="5">HAMBI 2975</strain>
    </source>
</reference>
<evidence type="ECO:0000256" key="1">
    <source>
        <dbReference type="ARBA" id="ARBA00022679"/>
    </source>
</evidence>
<dbReference type="Proteomes" id="UP000199101">
    <property type="component" value="Unassembled WGS sequence"/>
</dbReference>
<feature type="domain" description="N-acetyltransferase" evidence="3">
    <location>
        <begin position="26"/>
        <end position="180"/>
    </location>
</feature>
<dbReference type="CDD" id="cd04301">
    <property type="entry name" value="NAT_SF"/>
    <property type="match status" value="1"/>
</dbReference>
<dbReference type="InterPro" id="IPR000182">
    <property type="entry name" value="GNAT_dom"/>
</dbReference>
<dbReference type="PANTHER" id="PTHR42919">
    <property type="entry name" value="N-ALPHA-ACETYLTRANSFERASE"/>
    <property type="match status" value="1"/>
</dbReference>
<dbReference type="Pfam" id="PF00583">
    <property type="entry name" value="Acetyltransf_1"/>
    <property type="match status" value="1"/>
</dbReference>
<evidence type="ECO:0000256" key="2">
    <source>
        <dbReference type="ARBA" id="ARBA00023315"/>
    </source>
</evidence>
<sequence length="180" mass="20711">MSGAVVGPLPEFPARTDHHRLRVPACMLRPARLDDIPFLRQLYRSFRETELALLPWSPEDKQAFLDQQFNLQHRYYIATFPQTNFLIIEKDGISIGRLYINVSTDIWHIIDIGFLPEWRGLGLGTATLKAIQDATAAGKSSGITLHVDRNNRRAYELYQAFGFKVVDATDTHIGMEWRRR</sequence>
<evidence type="ECO:0000313" key="5">
    <source>
        <dbReference type="Proteomes" id="UP000199101"/>
    </source>
</evidence>
<dbReference type="Gene3D" id="3.40.630.30">
    <property type="match status" value="1"/>
</dbReference>
<organism evidence="4 5">
    <name type="scientific">Rhizobium multihospitium</name>
    <dbReference type="NCBI Taxonomy" id="410764"/>
    <lineage>
        <taxon>Bacteria</taxon>
        <taxon>Pseudomonadati</taxon>
        <taxon>Pseudomonadota</taxon>
        <taxon>Alphaproteobacteria</taxon>
        <taxon>Hyphomicrobiales</taxon>
        <taxon>Rhizobiaceae</taxon>
        <taxon>Rhizobium/Agrobacterium group</taxon>
        <taxon>Rhizobium</taxon>
    </lineage>
</organism>
<dbReference type="PROSITE" id="PS51186">
    <property type="entry name" value="GNAT"/>
    <property type="match status" value="1"/>
</dbReference>
<evidence type="ECO:0000259" key="3">
    <source>
        <dbReference type="PROSITE" id="PS51186"/>
    </source>
</evidence>
<dbReference type="PANTHER" id="PTHR42919:SF8">
    <property type="entry name" value="N-ALPHA-ACETYLTRANSFERASE 50"/>
    <property type="match status" value="1"/>
</dbReference>
<keyword evidence="4" id="KW-0689">Ribosomal protein</keyword>
<dbReference type="GO" id="GO:0005840">
    <property type="term" value="C:ribosome"/>
    <property type="evidence" value="ECO:0007669"/>
    <property type="project" value="UniProtKB-KW"/>
</dbReference>